<evidence type="ECO:0000256" key="2">
    <source>
        <dbReference type="SAM" id="Phobius"/>
    </source>
</evidence>
<feature type="region of interest" description="Disordered" evidence="1">
    <location>
        <begin position="412"/>
        <end position="452"/>
    </location>
</feature>
<protein>
    <recommendedName>
        <fullName evidence="4">SH3 domain-containing protein</fullName>
    </recommendedName>
</protein>
<evidence type="ECO:0000313" key="3">
    <source>
        <dbReference type="EMBL" id="MYD90174.1"/>
    </source>
</evidence>
<evidence type="ECO:0008006" key="4">
    <source>
        <dbReference type="Google" id="ProtNLM"/>
    </source>
</evidence>
<organism evidence="3">
    <name type="scientific">Caldilineaceae bacterium SB0662_bin_9</name>
    <dbReference type="NCBI Taxonomy" id="2605258"/>
    <lineage>
        <taxon>Bacteria</taxon>
        <taxon>Bacillati</taxon>
        <taxon>Chloroflexota</taxon>
        <taxon>Caldilineae</taxon>
        <taxon>Caldilineales</taxon>
        <taxon>Caldilineaceae</taxon>
    </lineage>
</organism>
<gene>
    <name evidence="3" type="ORF">F4Y08_07510</name>
</gene>
<feature type="region of interest" description="Disordered" evidence="1">
    <location>
        <begin position="241"/>
        <end position="358"/>
    </location>
</feature>
<feature type="compositionally biased region" description="Low complexity" evidence="1">
    <location>
        <begin position="262"/>
        <end position="275"/>
    </location>
</feature>
<reference evidence="3" key="1">
    <citation type="submission" date="2019-09" db="EMBL/GenBank/DDBJ databases">
        <title>Characterisation of the sponge microbiome using genome-centric metagenomics.</title>
        <authorList>
            <person name="Engelberts J.P."/>
            <person name="Robbins S.J."/>
            <person name="De Goeij J.M."/>
            <person name="Aranda M."/>
            <person name="Bell S.C."/>
            <person name="Webster N.S."/>
        </authorList>
    </citation>
    <scope>NUCLEOTIDE SEQUENCE</scope>
    <source>
        <strain evidence="3">SB0662_bin_9</strain>
    </source>
</reference>
<keyword evidence="2" id="KW-1133">Transmembrane helix</keyword>
<proteinExistence type="predicted"/>
<comment type="caution">
    <text evidence="3">The sequence shown here is derived from an EMBL/GenBank/DDBJ whole genome shotgun (WGS) entry which is preliminary data.</text>
</comment>
<feature type="region of interest" description="Disordered" evidence="1">
    <location>
        <begin position="543"/>
        <end position="570"/>
    </location>
</feature>
<accession>A0A6B1DUY4</accession>
<evidence type="ECO:0000256" key="1">
    <source>
        <dbReference type="SAM" id="MobiDB-lite"/>
    </source>
</evidence>
<feature type="compositionally biased region" description="Low complexity" evidence="1">
    <location>
        <begin position="423"/>
        <end position="443"/>
    </location>
</feature>
<dbReference type="EMBL" id="VXPY01000052">
    <property type="protein sequence ID" value="MYD90174.1"/>
    <property type="molecule type" value="Genomic_DNA"/>
</dbReference>
<feature type="compositionally biased region" description="Acidic residues" evidence="1">
    <location>
        <begin position="349"/>
        <end position="358"/>
    </location>
</feature>
<feature type="transmembrane region" description="Helical" evidence="2">
    <location>
        <begin position="377"/>
        <end position="396"/>
    </location>
</feature>
<feature type="compositionally biased region" description="Basic and acidic residues" evidence="1">
    <location>
        <begin position="277"/>
        <end position="288"/>
    </location>
</feature>
<keyword evidence="2" id="KW-0812">Transmembrane</keyword>
<dbReference type="AlphaFoldDB" id="A0A6B1DUY4"/>
<keyword evidence="2" id="KW-0472">Membrane</keyword>
<name>A0A6B1DUY4_9CHLR</name>
<sequence length="713" mass="76739">MNETDNLTGLVLQGLTALENGLSSLLLTSEDQSRPDEDRTVRLQAIISEIDSYYGHDSRTFLLAHWTLQLHLLLQTRAYEPTLETTLCDLERLRELAEFFSLRDVADEIQGLADRLAAGSGGITPFESVSGGFANLQDLTIVTLRAIDERMEVLGGATFREAVATEVELLETLASEELVGRYILDASQDRMRCCISLATMVMVIRELLRMGETGSATAETADAQRLAQLGELVGITPVNVRRNPLPKIPVGTDQEKPDTETPDAADPQPDGAQDAILFRDSEPAEPVKRQSPAEPEDEGDLMVDVASRHLPEPPPPEPEWEPEPPPEDGTTGVEPDTEPDVAEARDAPGEPEEEDPDAEIAEALAETEAPGQGLGQMLLMVLMVLVGVGIVALVVVRPAWLDNLTNQGGIEGAQAITPEPEESVATAAPTATETPVQAVEAPAEPTPVPPTPTSTPVAGYVFLATAAQVYLWPDVAAETIDPPREAGSGVVLVRRVTDGDQIWLQMEDTFFILAETVVNPEIVDQLPLKDKADLSNIPVEYLQTSAPTDEPVADTDDQTSAEPTPEPIPDDRTVIVEDVDVHIGPGTDFESRGILPAGREVNLLGTSTDGSWSLKDDFLWIPSAAIANIPDGLPVLRHPTTISNANLRAAPDSGSALQGVLGPGTALLLDGWTLGSNPDGVWYHLHSGEWIWGDLVQDAYAMLPERPYVPDEQ</sequence>